<evidence type="ECO:0000313" key="2">
    <source>
        <dbReference type="EMBL" id="QCD96396.1"/>
    </source>
</evidence>
<feature type="transmembrane region" description="Helical" evidence="1">
    <location>
        <begin position="12"/>
        <end position="35"/>
    </location>
</feature>
<protein>
    <submittedName>
        <fullName evidence="2">Uncharacterized protein</fullName>
    </submittedName>
</protein>
<gene>
    <name evidence="2" type="ORF">DEO72_LG6g1098</name>
</gene>
<name>A0A4D6M8E7_VIGUN</name>
<accession>A0A4D6M8E7</accession>
<keyword evidence="1" id="KW-0812">Transmembrane</keyword>
<sequence length="311" mass="35160">MVVARCVSQIRWWLLFLRWRTCSAAHFVAVVVIMARGMHCSGNGGAHGCRSEVREWWRRCVASQIMVPLIVKKKNGETVWRAINCHQATPSFSRPFRVLGFAVVMVVARCVSQIRWWLLFLRWRTCSAAHFVAVVVIMARGMHCSGNGGAHGCRSEVREWWRRCVASQIMVPLIVKKKNGEVASGPRSRAVMEVARSKGAALRSYQRRVIGDQERAHKKLKLAKETRNRLVDDELPPGDSSVLCDFLGSYEEPPSGQALCRKETQAGQPSFLGFDELPGSDEQPPSDTNRMHSIWMFFVFLEVSDRGENAF</sequence>
<dbReference type="Proteomes" id="UP000501690">
    <property type="component" value="Linkage Group LG6"/>
</dbReference>
<keyword evidence="1" id="KW-1133">Transmembrane helix</keyword>
<evidence type="ECO:0000256" key="1">
    <source>
        <dbReference type="SAM" id="Phobius"/>
    </source>
</evidence>
<evidence type="ECO:0000313" key="3">
    <source>
        <dbReference type="Proteomes" id="UP000501690"/>
    </source>
</evidence>
<proteinExistence type="predicted"/>
<dbReference type="EMBL" id="CP039350">
    <property type="protein sequence ID" value="QCD96396.1"/>
    <property type="molecule type" value="Genomic_DNA"/>
</dbReference>
<organism evidence="2 3">
    <name type="scientific">Vigna unguiculata</name>
    <name type="common">Cowpea</name>
    <dbReference type="NCBI Taxonomy" id="3917"/>
    <lineage>
        <taxon>Eukaryota</taxon>
        <taxon>Viridiplantae</taxon>
        <taxon>Streptophyta</taxon>
        <taxon>Embryophyta</taxon>
        <taxon>Tracheophyta</taxon>
        <taxon>Spermatophyta</taxon>
        <taxon>Magnoliopsida</taxon>
        <taxon>eudicotyledons</taxon>
        <taxon>Gunneridae</taxon>
        <taxon>Pentapetalae</taxon>
        <taxon>rosids</taxon>
        <taxon>fabids</taxon>
        <taxon>Fabales</taxon>
        <taxon>Fabaceae</taxon>
        <taxon>Papilionoideae</taxon>
        <taxon>50 kb inversion clade</taxon>
        <taxon>NPAAA clade</taxon>
        <taxon>indigoferoid/millettioid clade</taxon>
        <taxon>Phaseoleae</taxon>
        <taxon>Vigna</taxon>
    </lineage>
</organism>
<dbReference type="AlphaFoldDB" id="A0A4D6M8E7"/>
<reference evidence="2 3" key="1">
    <citation type="submission" date="2019-04" db="EMBL/GenBank/DDBJ databases">
        <title>An improved genome assembly and genetic linkage map for asparagus bean, Vigna unguiculata ssp. sesquipedialis.</title>
        <authorList>
            <person name="Xia Q."/>
            <person name="Zhang R."/>
            <person name="Dong Y."/>
        </authorList>
    </citation>
    <scope>NUCLEOTIDE SEQUENCE [LARGE SCALE GENOMIC DNA]</scope>
    <source>
        <tissue evidence="2">Leaf</tissue>
    </source>
</reference>
<keyword evidence="1" id="KW-0472">Membrane</keyword>
<keyword evidence="3" id="KW-1185">Reference proteome</keyword>